<evidence type="ECO:0000256" key="6">
    <source>
        <dbReference type="ARBA" id="ARBA00022840"/>
    </source>
</evidence>
<dbReference type="PANTHER" id="PTHR43297:SF2">
    <property type="entry name" value="DIPEPTIDE TRANSPORT ATP-BINDING PROTEIN DPPD"/>
    <property type="match status" value="1"/>
</dbReference>
<evidence type="ECO:0000256" key="4">
    <source>
        <dbReference type="ARBA" id="ARBA00022475"/>
    </source>
</evidence>
<dbReference type="CDD" id="cd03257">
    <property type="entry name" value="ABC_NikE_OppD_transporters"/>
    <property type="match status" value="1"/>
</dbReference>
<name>A0ABR6HIU9_9RHOB</name>
<dbReference type="InterPro" id="IPR003439">
    <property type="entry name" value="ABC_transporter-like_ATP-bd"/>
</dbReference>
<gene>
    <name evidence="9" type="ORF">FHS00_000022</name>
</gene>
<dbReference type="InterPro" id="IPR027417">
    <property type="entry name" value="P-loop_NTPase"/>
</dbReference>
<evidence type="ECO:0000256" key="1">
    <source>
        <dbReference type="ARBA" id="ARBA00004417"/>
    </source>
</evidence>
<accession>A0ABR6HIU9</accession>
<evidence type="ECO:0000256" key="7">
    <source>
        <dbReference type="ARBA" id="ARBA00023136"/>
    </source>
</evidence>
<dbReference type="GO" id="GO:0005524">
    <property type="term" value="F:ATP binding"/>
    <property type="evidence" value="ECO:0007669"/>
    <property type="project" value="UniProtKB-KW"/>
</dbReference>
<evidence type="ECO:0000256" key="5">
    <source>
        <dbReference type="ARBA" id="ARBA00022741"/>
    </source>
</evidence>
<comment type="similarity">
    <text evidence="2">Belongs to the ABC transporter superfamily.</text>
</comment>
<dbReference type="Pfam" id="PF08352">
    <property type="entry name" value="oligo_HPY"/>
    <property type="match status" value="1"/>
</dbReference>
<dbReference type="InterPro" id="IPR017871">
    <property type="entry name" value="ABC_transporter-like_CS"/>
</dbReference>
<evidence type="ECO:0000313" key="10">
    <source>
        <dbReference type="Proteomes" id="UP000576152"/>
    </source>
</evidence>
<comment type="caution">
    <text evidence="9">The sequence shown here is derived from an EMBL/GenBank/DDBJ whole genome shotgun (WGS) entry which is preliminary data.</text>
</comment>
<feature type="domain" description="ABC transporter" evidence="8">
    <location>
        <begin position="15"/>
        <end position="261"/>
    </location>
</feature>
<dbReference type="PANTHER" id="PTHR43297">
    <property type="entry name" value="OLIGOPEPTIDE TRANSPORT ATP-BINDING PROTEIN APPD"/>
    <property type="match status" value="1"/>
</dbReference>
<dbReference type="SMART" id="SM00382">
    <property type="entry name" value="AAA"/>
    <property type="match status" value="1"/>
</dbReference>
<reference evidence="9 10" key="1">
    <citation type="submission" date="2020-08" db="EMBL/GenBank/DDBJ databases">
        <title>Genomic Encyclopedia of Type Strains, Phase III (KMG-III): the genomes of soil and plant-associated and newly described type strains.</title>
        <authorList>
            <person name="Whitman W."/>
        </authorList>
    </citation>
    <scope>NUCLEOTIDE SEQUENCE [LARGE SCALE GENOMIC DNA]</scope>
    <source>
        <strain evidence="9 10">CECT 8572</strain>
    </source>
</reference>
<keyword evidence="6 9" id="KW-0067">ATP-binding</keyword>
<keyword evidence="4" id="KW-1003">Cell membrane</keyword>
<keyword evidence="10" id="KW-1185">Reference proteome</keyword>
<dbReference type="Pfam" id="PF00005">
    <property type="entry name" value="ABC_tran"/>
    <property type="match status" value="1"/>
</dbReference>
<dbReference type="InterPro" id="IPR013563">
    <property type="entry name" value="Oligopep_ABC_C"/>
</dbReference>
<dbReference type="Gene3D" id="3.40.50.300">
    <property type="entry name" value="P-loop containing nucleotide triphosphate hydrolases"/>
    <property type="match status" value="1"/>
</dbReference>
<keyword evidence="7" id="KW-0472">Membrane</keyword>
<dbReference type="PROSITE" id="PS50893">
    <property type="entry name" value="ABC_TRANSPORTER_2"/>
    <property type="match status" value="1"/>
</dbReference>
<dbReference type="InterPro" id="IPR050388">
    <property type="entry name" value="ABC_Ni/Peptide_Import"/>
</dbReference>
<comment type="subcellular location">
    <subcellularLocation>
        <location evidence="1">Cell inner membrane</location>
        <topology evidence="1">Peripheral membrane protein</topology>
    </subcellularLocation>
</comment>
<keyword evidence="5" id="KW-0547">Nucleotide-binding</keyword>
<dbReference type="NCBIfam" id="TIGR01727">
    <property type="entry name" value="oligo_HPY"/>
    <property type="match status" value="1"/>
</dbReference>
<evidence type="ECO:0000256" key="3">
    <source>
        <dbReference type="ARBA" id="ARBA00022448"/>
    </source>
</evidence>
<proteinExistence type="inferred from homology"/>
<dbReference type="PROSITE" id="PS00211">
    <property type="entry name" value="ABC_TRANSPORTER_1"/>
    <property type="match status" value="1"/>
</dbReference>
<keyword evidence="3" id="KW-0813">Transport</keyword>
<dbReference type="RefSeq" id="WP_183468676.1">
    <property type="nucleotide sequence ID" value="NZ_JACIBX010000001.1"/>
</dbReference>
<evidence type="ECO:0000313" key="9">
    <source>
        <dbReference type="EMBL" id="MBB3710469.1"/>
    </source>
</evidence>
<sequence length="343" mass="37400">MDGNPTPLAQPLLSCRGVSVDYVVGNLNARACNRVTLDIHPGETVGLAGESGCGKSTFAFAITRMHNAPALISEGEILFEGRDVLKMSDRELRAFRWKETAMVFQSAMNALNPVITIGEQLIDVILAHQDISRDAAWARGEELLETVGIAKSRMTSFAHQLSGGMRQRVVIAIALVLRPKLIVMDEPTTALDVVVEREIMDELQDLKERYGFAILFISHDLGLMGEICDRIGIMYAGNLVELGEARQVLEQPRHPYTKGLVGSFPTIHGPKTRLHGIPGNPVNLLQLPQGCNFQSRCTACISRCQTDEPRLVTVAETPPHLAACHLVSAATEADTKVVEEATS</sequence>
<dbReference type="EMBL" id="JACIBX010000001">
    <property type="protein sequence ID" value="MBB3710469.1"/>
    <property type="molecule type" value="Genomic_DNA"/>
</dbReference>
<evidence type="ECO:0000259" key="8">
    <source>
        <dbReference type="PROSITE" id="PS50893"/>
    </source>
</evidence>
<dbReference type="Proteomes" id="UP000576152">
    <property type="component" value="Unassembled WGS sequence"/>
</dbReference>
<organism evidence="9 10">
    <name type="scientific">Limimaricola variabilis</name>
    <dbReference type="NCBI Taxonomy" id="1492771"/>
    <lineage>
        <taxon>Bacteria</taxon>
        <taxon>Pseudomonadati</taxon>
        <taxon>Pseudomonadota</taxon>
        <taxon>Alphaproteobacteria</taxon>
        <taxon>Rhodobacterales</taxon>
        <taxon>Paracoccaceae</taxon>
        <taxon>Limimaricola</taxon>
    </lineage>
</organism>
<dbReference type="InterPro" id="IPR003593">
    <property type="entry name" value="AAA+_ATPase"/>
</dbReference>
<evidence type="ECO:0000256" key="2">
    <source>
        <dbReference type="ARBA" id="ARBA00005417"/>
    </source>
</evidence>
<protein>
    <submittedName>
        <fullName evidence="9">Peptide/nickel transport system ATP-binding protein</fullName>
    </submittedName>
</protein>
<dbReference type="SUPFAM" id="SSF52540">
    <property type="entry name" value="P-loop containing nucleoside triphosphate hydrolases"/>
    <property type="match status" value="1"/>
</dbReference>